<protein>
    <submittedName>
        <fullName evidence="2">Uncharacterized protein</fullName>
    </submittedName>
</protein>
<accession>A0A3S5CUN5</accession>
<dbReference type="AlphaFoldDB" id="A0A3S5CUN5"/>
<dbReference type="EMBL" id="CAAALY010258479">
    <property type="protein sequence ID" value="VEL38631.1"/>
    <property type="molecule type" value="Genomic_DNA"/>
</dbReference>
<evidence type="ECO:0000256" key="1">
    <source>
        <dbReference type="SAM" id="MobiDB-lite"/>
    </source>
</evidence>
<proteinExistence type="predicted"/>
<evidence type="ECO:0000313" key="2">
    <source>
        <dbReference type="EMBL" id="VEL38631.1"/>
    </source>
</evidence>
<comment type="caution">
    <text evidence="2">The sequence shown here is derived from an EMBL/GenBank/DDBJ whole genome shotgun (WGS) entry which is preliminary data.</text>
</comment>
<dbReference type="Proteomes" id="UP000784294">
    <property type="component" value="Unassembled WGS sequence"/>
</dbReference>
<keyword evidence="3" id="KW-1185">Reference proteome</keyword>
<organism evidence="2 3">
    <name type="scientific">Protopolystoma xenopodis</name>
    <dbReference type="NCBI Taxonomy" id="117903"/>
    <lineage>
        <taxon>Eukaryota</taxon>
        <taxon>Metazoa</taxon>
        <taxon>Spiralia</taxon>
        <taxon>Lophotrochozoa</taxon>
        <taxon>Platyhelminthes</taxon>
        <taxon>Monogenea</taxon>
        <taxon>Polyopisthocotylea</taxon>
        <taxon>Polystomatidea</taxon>
        <taxon>Polystomatidae</taxon>
        <taxon>Protopolystoma</taxon>
    </lineage>
</organism>
<name>A0A3S5CUN5_9PLAT</name>
<sequence length="220" mass="24217">MHGSRWESDDSATGNTMLSEAEYYASLMPIESGLLGTWINLPLATGLRDQPNGGARDRPGCHGRTVELRTVFSPSSGGGRSSSAGPADANRHHMLSEIEKGTKEGSIGSGSGMVGPTFTRLILHWRAPHLPGRRTNSRANHWSTGRRQSQLKPKLRQRRRIWRRDVSNSDREADSIEVGSPMRLPPCVTFHAALKISERDAKIYANTGEPLIWSVDLIVL</sequence>
<feature type="region of interest" description="Disordered" evidence="1">
    <location>
        <begin position="129"/>
        <end position="151"/>
    </location>
</feature>
<gene>
    <name evidence="2" type="ORF">PXEA_LOCUS32071</name>
</gene>
<evidence type="ECO:0000313" key="3">
    <source>
        <dbReference type="Proteomes" id="UP000784294"/>
    </source>
</evidence>
<reference evidence="2" key="1">
    <citation type="submission" date="2018-11" db="EMBL/GenBank/DDBJ databases">
        <authorList>
            <consortium name="Pathogen Informatics"/>
        </authorList>
    </citation>
    <scope>NUCLEOTIDE SEQUENCE</scope>
</reference>
<feature type="compositionally biased region" description="Polar residues" evidence="1">
    <location>
        <begin position="137"/>
        <end position="151"/>
    </location>
</feature>